<proteinExistence type="predicted"/>
<evidence type="ECO:0000256" key="1">
    <source>
        <dbReference type="PROSITE-ProRule" id="PRU00169"/>
    </source>
</evidence>
<dbReference type="Pfam" id="PF00072">
    <property type="entry name" value="Response_reg"/>
    <property type="match status" value="1"/>
</dbReference>
<accession>A0ABD5Q4H8</accession>
<organism evidence="3 4">
    <name type="scientific">Halorussus aquaticus</name>
    <dbReference type="NCBI Taxonomy" id="2953748"/>
    <lineage>
        <taxon>Archaea</taxon>
        <taxon>Methanobacteriati</taxon>
        <taxon>Methanobacteriota</taxon>
        <taxon>Stenosarchaea group</taxon>
        <taxon>Halobacteria</taxon>
        <taxon>Halobacteriales</taxon>
        <taxon>Haladaptataceae</taxon>
        <taxon>Halorussus</taxon>
    </lineage>
</organism>
<dbReference type="RefSeq" id="WP_254268821.1">
    <property type="nucleotide sequence ID" value="NZ_CP100400.1"/>
</dbReference>
<dbReference type="GeneID" id="73043757"/>
<dbReference type="InterPro" id="IPR001789">
    <property type="entry name" value="Sig_transdc_resp-reg_receiver"/>
</dbReference>
<dbReference type="SUPFAM" id="SSF52172">
    <property type="entry name" value="CheY-like"/>
    <property type="match status" value="1"/>
</dbReference>
<dbReference type="AlphaFoldDB" id="A0ABD5Q4H8"/>
<keyword evidence="1" id="KW-0597">Phosphoprotein</keyword>
<feature type="domain" description="Response regulatory" evidence="2">
    <location>
        <begin position="4"/>
        <end position="118"/>
    </location>
</feature>
<keyword evidence="4" id="KW-1185">Reference proteome</keyword>
<name>A0ABD5Q4H8_9EURY</name>
<dbReference type="PROSITE" id="PS50110">
    <property type="entry name" value="RESPONSE_REGULATORY"/>
    <property type="match status" value="1"/>
</dbReference>
<dbReference type="EMBL" id="JBHSHT010000002">
    <property type="protein sequence ID" value="MFC4825523.1"/>
    <property type="molecule type" value="Genomic_DNA"/>
</dbReference>
<dbReference type="Proteomes" id="UP001595945">
    <property type="component" value="Unassembled WGS sequence"/>
</dbReference>
<protein>
    <submittedName>
        <fullName evidence="3">Response regulator</fullName>
    </submittedName>
</protein>
<evidence type="ECO:0000313" key="4">
    <source>
        <dbReference type="Proteomes" id="UP001595945"/>
    </source>
</evidence>
<comment type="caution">
    <text evidence="3">The sequence shown here is derived from an EMBL/GenBank/DDBJ whole genome shotgun (WGS) entry which is preliminary data.</text>
</comment>
<dbReference type="SMART" id="SM00448">
    <property type="entry name" value="REC"/>
    <property type="match status" value="1"/>
</dbReference>
<evidence type="ECO:0000313" key="3">
    <source>
        <dbReference type="EMBL" id="MFC4825523.1"/>
    </source>
</evidence>
<dbReference type="PANTHER" id="PTHR43228:SF1">
    <property type="entry name" value="TWO-COMPONENT RESPONSE REGULATOR ARR22"/>
    <property type="match status" value="1"/>
</dbReference>
<dbReference type="Gene3D" id="3.40.50.2300">
    <property type="match status" value="1"/>
</dbReference>
<dbReference type="InterPro" id="IPR011006">
    <property type="entry name" value="CheY-like_superfamily"/>
</dbReference>
<reference evidence="3 4" key="1">
    <citation type="journal article" date="2019" name="Int. J. Syst. Evol. Microbiol.">
        <title>The Global Catalogue of Microorganisms (GCM) 10K type strain sequencing project: providing services to taxonomists for standard genome sequencing and annotation.</title>
        <authorList>
            <consortium name="The Broad Institute Genomics Platform"/>
            <consortium name="The Broad Institute Genome Sequencing Center for Infectious Disease"/>
            <person name="Wu L."/>
            <person name="Ma J."/>
        </authorList>
    </citation>
    <scope>NUCLEOTIDE SEQUENCE [LARGE SCALE GENOMIC DNA]</scope>
    <source>
        <strain evidence="3 4">XZYJ18</strain>
    </source>
</reference>
<feature type="modified residue" description="4-aspartylphosphate" evidence="1">
    <location>
        <position position="53"/>
    </location>
</feature>
<dbReference type="InterPro" id="IPR052048">
    <property type="entry name" value="ST_Response_Regulator"/>
</dbReference>
<gene>
    <name evidence="3" type="ORF">ACFO9K_14785</name>
</gene>
<evidence type="ECO:0000259" key="2">
    <source>
        <dbReference type="PROSITE" id="PS50110"/>
    </source>
</evidence>
<dbReference type="PANTHER" id="PTHR43228">
    <property type="entry name" value="TWO-COMPONENT RESPONSE REGULATOR"/>
    <property type="match status" value="1"/>
</dbReference>
<sequence length="118" mass="12874">MAPKLVIVDDSDFQRTMVRQAVQDDFDVVGEAGNGIEAVEQFEQHSPDVVTMDIMMPEMDGVAATERIKSSDDPPVVVMVTSVDQQEKMKEAVKAGADGYVTKPFEPEDVLSEIASVL</sequence>